<feature type="domain" description="Fatty acid desaturase" evidence="2">
    <location>
        <begin position="40"/>
        <end position="290"/>
    </location>
</feature>
<dbReference type="GO" id="GO:0016020">
    <property type="term" value="C:membrane"/>
    <property type="evidence" value="ECO:0007669"/>
    <property type="project" value="TreeGrafter"/>
</dbReference>
<evidence type="ECO:0000313" key="3">
    <source>
        <dbReference type="EMBL" id="OAK66480.1"/>
    </source>
</evidence>
<organism evidence="3 4">
    <name type="scientific">Variovorax paradoxus</name>
    <dbReference type="NCBI Taxonomy" id="34073"/>
    <lineage>
        <taxon>Bacteria</taxon>
        <taxon>Pseudomonadati</taxon>
        <taxon>Pseudomonadota</taxon>
        <taxon>Betaproteobacteria</taxon>
        <taxon>Burkholderiales</taxon>
        <taxon>Comamonadaceae</taxon>
        <taxon>Variovorax</taxon>
    </lineage>
</organism>
<keyword evidence="1" id="KW-0472">Membrane</keyword>
<dbReference type="EMBL" id="LVHG01000024">
    <property type="protein sequence ID" value="OAK66480.1"/>
    <property type="molecule type" value="Genomic_DNA"/>
</dbReference>
<dbReference type="InterPro" id="IPR012171">
    <property type="entry name" value="Fatty_acid_desaturase"/>
</dbReference>
<dbReference type="CDD" id="cd03507">
    <property type="entry name" value="Delta12-FADS-like"/>
    <property type="match status" value="1"/>
</dbReference>
<feature type="transmembrane region" description="Helical" evidence="1">
    <location>
        <begin position="43"/>
        <end position="60"/>
    </location>
</feature>
<feature type="transmembrane region" description="Helical" evidence="1">
    <location>
        <begin position="177"/>
        <end position="193"/>
    </location>
</feature>
<sequence>MAVTRPYGRAQTARSMVQLGVTFCLWAASYAAAHCMIGDWPLVGMSCAALAACFVVRLFMIQHDCGHRSFFTSSVANDRLGFWLGVITMTPYHCWRRFHAQHHAHSGNLDQRGVGDILTLTRREYEALSPARQRWYRIYRNPVVMLLIGPPLLFVLRQRTTYKVPQAWRLERRSVHLTNLALVAGLLPLALLPEPWQALGLHLAMMSMAAIAGVWLFYVQHQFSEAYWEHAPRWESWRASMHGASYYRLPAPLRWLTANIGLHHIHHLDARIPNYRLFECFTRHPEFAEPPTLGIRDSLRCVRLRLWDEEQQRMVPFPAGGA</sequence>
<proteinExistence type="predicted"/>
<dbReference type="Pfam" id="PF00487">
    <property type="entry name" value="FA_desaturase"/>
    <property type="match status" value="1"/>
</dbReference>
<dbReference type="InterPro" id="IPR005804">
    <property type="entry name" value="FA_desaturase_dom"/>
</dbReference>
<comment type="caution">
    <text evidence="3">The sequence shown here is derived from an EMBL/GenBank/DDBJ whole genome shotgun (WGS) entry which is preliminary data.</text>
</comment>
<evidence type="ECO:0000259" key="2">
    <source>
        <dbReference type="Pfam" id="PF00487"/>
    </source>
</evidence>
<dbReference type="AlphaFoldDB" id="A0AA91IDD7"/>
<dbReference type="PANTHER" id="PTHR19353:SF73">
    <property type="entry name" value="FATTY ACID DESATURASE"/>
    <property type="match status" value="1"/>
</dbReference>
<name>A0AA91IDD7_VARPD</name>
<dbReference type="Proteomes" id="UP000077852">
    <property type="component" value="Unassembled WGS sequence"/>
</dbReference>
<evidence type="ECO:0000313" key="4">
    <source>
        <dbReference type="Proteomes" id="UP000077852"/>
    </source>
</evidence>
<dbReference type="GO" id="GO:0006629">
    <property type="term" value="P:lipid metabolic process"/>
    <property type="evidence" value="ECO:0007669"/>
    <property type="project" value="InterPro"/>
</dbReference>
<reference evidence="3 4" key="1">
    <citation type="submission" date="2016-03" db="EMBL/GenBank/DDBJ databases">
        <title>Genome sequence of Variovorax paradoxus KB5.</title>
        <authorList>
            <person name="Jeong H."/>
            <person name="Hong C.E."/>
            <person name="Jo S.H."/>
            <person name="Park J.M."/>
        </authorList>
    </citation>
    <scope>NUCLEOTIDE SEQUENCE [LARGE SCALE GENOMIC DNA]</scope>
    <source>
        <strain evidence="3 4">KB5</strain>
    </source>
</reference>
<keyword evidence="1" id="KW-0812">Transmembrane</keyword>
<evidence type="ECO:0000256" key="1">
    <source>
        <dbReference type="SAM" id="Phobius"/>
    </source>
</evidence>
<accession>A0AA91IDD7</accession>
<protein>
    <recommendedName>
        <fullName evidence="2">Fatty acid desaturase domain-containing protein</fullName>
    </recommendedName>
</protein>
<keyword evidence="1" id="KW-1133">Transmembrane helix</keyword>
<dbReference type="GO" id="GO:0016717">
    <property type="term" value="F:oxidoreductase activity, acting on paired donors, with oxidation of a pair of donors resulting in the reduction of molecular oxygen to two molecules of water"/>
    <property type="evidence" value="ECO:0007669"/>
    <property type="project" value="TreeGrafter"/>
</dbReference>
<dbReference type="PANTHER" id="PTHR19353">
    <property type="entry name" value="FATTY ACID DESATURASE 2"/>
    <property type="match status" value="1"/>
</dbReference>
<gene>
    <name evidence="3" type="ORF">A3K87_07355</name>
</gene>
<feature type="transmembrane region" description="Helical" evidence="1">
    <location>
        <begin position="199"/>
        <end position="219"/>
    </location>
</feature>
<feature type="transmembrane region" description="Helical" evidence="1">
    <location>
        <begin position="138"/>
        <end position="156"/>
    </location>
</feature>